<dbReference type="EMBL" id="BAEE01000050">
    <property type="protein sequence ID" value="GAB09966.1"/>
    <property type="molecule type" value="Genomic_DNA"/>
</dbReference>
<reference evidence="1 2" key="1">
    <citation type="submission" date="2011-11" db="EMBL/GenBank/DDBJ databases">
        <title>Whole genome shotgun sequence of Gordonia araii NBRC 100433.</title>
        <authorList>
            <person name="Yoshida Y."/>
            <person name="Hosoyama A."/>
            <person name="Tsuchikane K."/>
            <person name="Katsumata H."/>
            <person name="Yamazaki S."/>
            <person name="Fujita N."/>
        </authorList>
    </citation>
    <scope>NUCLEOTIDE SEQUENCE [LARGE SCALE GENOMIC DNA]</scope>
    <source>
        <strain evidence="1 2">NBRC 100433</strain>
    </source>
</reference>
<sequence>MGEAARRFAPGSLARALVDLVLPLTCGGCGAPGVPWCGRCDRRISDAPRLVTPRVGVGVPVWALGAYRDPLRSAVIRLKERGRRDLVEPLGAAHARAVVTLARWGEIPDAEHLVLVPAPTRAAAARRRGGDPVEAICRAAAAHLGRSVQVAPALRTAAWVRDSAGLSAGARSANLRGAIRMRPRASAALAVPRRSAVVLVDDVVTTGATAAESIRVLAAHDIDVDAVVVLAAAE</sequence>
<dbReference type="PANTHER" id="PTHR47505">
    <property type="entry name" value="DNA UTILIZATION PROTEIN YHGH"/>
    <property type="match status" value="1"/>
</dbReference>
<name>G7H291_9ACTN</name>
<organism evidence="1 2">
    <name type="scientific">Gordonia araii NBRC 100433</name>
    <dbReference type="NCBI Taxonomy" id="1073574"/>
    <lineage>
        <taxon>Bacteria</taxon>
        <taxon>Bacillati</taxon>
        <taxon>Actinomycetota</taxon>
        <taxon>Actinomycetes</taxon>
        <taxon>Mycobacteriales</taxon>
        <taxon>Gordoniaceae</taxon>
        <taxon>Gordonia</taxon>
    </lineage>
</organism>
<dbReference type="AlphaFoldDB" id="G7H291"/>
<gene>
    <name evidence="1" type="ORF">GOARA_050_00280</name>
</gene>
<keyword evidence="2" id="KW-1185">Reference proteome</keyword>
<dbReference type="STRING" id="1073574.GOARA_050_00280"/>
<dbReference type="SUPFAM" id="SSF53271">
    <property type="entry name" value="PRTase-like"/>
    <property type="match status" value="1"/>
</dbReference>
<evidence type="ECO:0000313" key="1">
    <source>
        <dbReference type="EMBL" id="GAB09966.1"/>
    </source>
</evidence>
<dbReference type="Gene3D" id="3.40.50.2020">
    <property type="match status" value="1"/>
</dbReference>
<dbReference type="PANTHER" id="PTHR47505:SF1">
    <property type="entry name" value="DNA UTILIZATION PROTEIN YHGH"/>
    <property type="match status" value="1"/>
</dbReference>
<dbReference type="OrthoDB" id="5244859at2"/>
<evidence type="ECO:0008006" key="3">
    <source>
        <dbReference type="Google" id="ProtNLM"/>
    </source>
</evidence>
<accession>G7H291</accession>
<dbReference type="RefSeq" id="WP_007322041.1">
    <property type="nucleotide sequence ID" value="NZ_BAEE01000050.1"/>
</dbReference>
<comment type="caution">
    <text evidence="1">The sequence shown here is derived from an EMBL/GenBank/DDBJ whole genome shotgun (WGS) entry which is preliminary data.</text>
</comment>
<dbReference type="InterPro" id="IPR051910">
    <property type="entry name" value="ComF/GntX_DNA_util-trans"/>
</dbReference>
<dbReference type="InterPro" id="IPR029057">
    <property type="entry name" value="PRTase-like"/>
</dbReference>
<protein>
    <recommendedName>
        <fullName evidence="3">Phosphoribosyltransferase domain-containing protein</fullName>
    </recommendedName>
</protein>
<dbReference type="Proteomes" id="UP000035088">
    <property type="component" value="Unassembled WGS sequence"/>
</dbReference>
<evidence type="ECO:0000313" key="2">
    <source>
        <dbReference type="Proteomes" id="UP000035088"/>
    </source>
</evidence>
<proteinExistence type="predicted"/>